<dbReference type="InterPro" id="IPR009081">
    <property type="entry name" value="PP-bd_ACP"/>
</dbReference>
<dbReference type="SMART" id="SM00827">
    <property type="entry name" value="PKS_AT"/>
    <property type="match status" value="1"/>
</dbReference>
<dbReference type="InterPro" id="IPR014030">
    <property type="entry name" value="Ketoacyl_synth_N"/>
</dbReference>
<dbReference type="Gene3D" id="3.40.366.10">
    <property type="entry name" value="Malonyl-Coenzyme A Acyl Carrier Protein, domain 2"/>
    <property type="match status" value="2"/>
</dbReference>
<evidence type="ECO:0000259" key="10">
    <source>
        <dbReference type="PROSITE" id="PS52019"/>
    </source>
</evidence>
<dbReference type="InterPro" id="IPR029063">
    <property type="entry name" value="SAM-dependent_MTases_sf"/>
</dbReference>
<feature type="domain" description="PKS/mFAS DH" evidence="10">
    <location>
        <begin position="1316"/>
        <end position="1626"/>
    </location>
</feature>
<dbReference type="SMART" id="SM00825">
    <property type="entry name" value="PKS_KS"/>
    <property type="match status" value="1"/>
</dbReference>
<dbReference type="InterPro" id="IPR016036">
    <property type="entry name" value="Malonyl_transacylase_ACP-bd"/>
</dbReference>
<dbReference type="PROSITE" id="PS00606">
    <property type="entry name" value="KS3_1"/>
    <property type="match status" value="1"/>
</dbReference>
<feature type="region of interest" description="C-terminal hotdog fold" evidence="6">
    <location>
        <begin position="1477"/>
        <end position="1626"/>
    </location>
</feature>
<dbReference type="InterPro" id="IPR020841">
    <property type="entry name" value="PKS_Beta-ketoAc_synthase_dom"/>
</dbReference>
<feature type="region of interest" description="Disordered" evidence="7">
    <location>
        <begin position="1765"/>
        <end position="1814"/>
    </location>
</feature>
<dbReference type="InterPro" id="IPR050444">
    <property type="entry name" value="Polyketide_Synthase"/>
</dbReference>
<dbReference type="Gene3D" id="3.40.47.10">
    <property type="match status" value="1"/>
</dbReference>
<evidence type="ECO:0000256" key="4">
    <source>
        <dbReference type="ARBA" id="ARBA00023268"/>
    </source>
</evidence>
<dbReference type="PROSITE" id="PS52004">
    <property type="entry name" value="KS3_2"/>
    <property type="match status" value="1"/>
</dbReference>
<proteinExistence type="predicted"/>
<evidence type="ECO:0000256" key="1">
    <source>
        <dbReference type="ARBA" id="ARBA00022450"/>
    </source>
</evidence>
<dbReference type="InterPro" id="IPR036291">
    <property type="entry name" value="NAD(P)-bd_dom_sf"/>
</dbReference>
<keyword evidence="3" id="KW-0808">Transferase</keyword>
<dbReference type="SUPFAM" id="SSF53901">
    <property type="entry name" value="Thiolase-like"/>
    <property type="match status" value="1"/>
</dbReference>
<evidence type="ECO:0000256" key="2">
    <source>
        <dbReference type="ARBA" id="ARBA00022553"/>
    </source>
</evidence>
<feature type="region of interest" description="Disordered" evidence="7">
    <location>
        <begin position="373"/>
        <end position="393"/>
    </location>
</feature>
<comment type="caution">
    <text evidence="11">The sequence shown here is derived from an EMBL/GenBank/DDBJ whole genome shotgun (WGS) entry which is preliminary data.</text>
</comment>
<dbReference type="InterPro" id="IPR032088">
    <property type="entry name" value="SAT"/>
</dbReference>
<dbReference type="InterPro" id="IPR041068">
    <property type="entry name" value="HTH_51"/>
</dbReference>
<dbReference type="Gene3D" id="3.40.50.150">
    <property type="entry name" value="Vaccinia Virus protein VP39"/>
    <property type="match status" value="1"/>
</dbReference>
<dbReference type="PROSITE" id="PS00012">
    <property type="entry name" value="PHOSPHOPANTETHEINE"/>
    <property type="match status" value="1"/>
</dbReference>
<dbReference type="CDD" id="cd00833">
    <property type="entry name" value="PKS"/>
    <property type="match status" value="1"/>
</dbReference>
<gene>
    <name evidence="11" type="ORF">PG999_005555</name>
</gene>
<dbReference type="Gene3D" id="1.10.1200.10">
    <property type="entry name" value="ACP-like"/>
    <property type="match status" value="1"/>
</dbReference>
<dbReference type="SUPFAM" id="SSF55048">
    <property type="entry name" value="Probable ACP-binding domain of malonyl-CoA ACP transacylase"/>
    <property type="match status" value="1"/>
</dbReference>
<evidence type="ECO:0000313" key="11">
    <source>
        <dbReference type="EMBL" id="KAK8121435.1"/>
    </source>
</evidence>
<dbReference type="SUPFAM" id="SSF47336">
    <property type="entry name" value="ACP-like"/>
    <property type="match status" value="1"/>
</dbReference>
<dbReference type="PROSITE" id="PS50075">
    <property type="entry name" value="CARRIER"/>
    <property type="match status" value="1"/>
</dbReference>
<dbReference type="PROSITE" id="PS52019">
    <property type="entry name" value="PKS_MFAS_DH"/>
    <property type="match status" value="1"/>
</dbReference>
<organism evidence="11 12">
    <name type="scientific">Apiospora kogelbergensis</name>
    <dbReference type="NCBI Taxonomy" id="1337665"/>
    <lineage>
        <taxon>Eukaryota</taxon>
        <taxon>Fungi</taxon>
        <taxon>Dikarya</taxon>
        <taxon>Ascomycota</taxon>
        <taxon>Pezizomycotina</taxon>
        <taxon>Sordariomycetes</taxon>
        <taxon>Xylariomycetidae</taxon>
        <taxon>Amphisphaeriales</taxon>
        <taxon>Apiosporaceae</taxon>
        <taxon>Apiospora</taxon>
    </lineage>
</organism>
<protein>
    <submittedName>
        <fullName evidence="11">Thiolase-like protein</fullName>
    </submittedName>
</protein>
<feature type="compositionally biased region" description="Polar residues" evidence="7">
    <location>
        <begin position="1679"/>
        <end position="1688"/>
    </location>
</feature>
<dbReference type="SUPFAM" id="SSF53335">
    <property type="entry name" value="S-adenosyl-L-methionine-dependent methyltransferases"/>
    <property type="match status" value="1"/>
</dbReference>
<dbReference type="Pfam" id="PF00550">
    <property type="entry name" value="PP-binding"/>
    <property type="match status" value="1"/>
</dbReference>
<evidence type="ECO:0000259" key="9">
    <source>
        <dbReference type="PROSITE" id="PS52004"/>
    </source>
</evidence>
<dbReference type="GO" id="GO:0006633">
    <property type="term" value="P:fatty acid biosynthetic process"/>
    <property type="evidence" value="ECO:0007669"/>
    <property type="project" value="InterPro"/>
</dbReference>
<dbReference type="SUPFAM" id="SSF51735">
    <property type="entry name" value="NAD(P)-binding Rossmann-fold domains"/>
    <property type="match status" value="1"/>
</dbReference>
<dbReference type="InterPro" id="IPR016035">
    <property type="entry name" value="Acyl_Trfase/lysoPLipase"/>
</dbReference>
<dbReference type="Gene3D" id="3.30.70.3290">
    <property type="match status" value="1"/>
</dbReference>
<feature type="domain" description="Ketosynthase family 3 (KS3)" evidence="9">
    <location>
        <begin position="395"/>
        <end position="817"/>
    </location>
</feature>
<keyword evidence="5" id="KW-0012">Acyltransferase</keyword>
<dbReference type="SUPFAM" id="SSF52151">
    <property type="entry name" value="FabD/lysophospholipase-like"/>
    <property type="match status" value="1"/>
</dbReference>
<feature type="domain" description="Carrier" evidence="8">
    <location>
        <begin position="1688"/>
        <end position="1762"/>
    </location>
</feature>
<evidence type="ECO:0000256" key="7">
    <source>
        <dbReference type="SAM" id="MobiDB-lite"/>
    </source>
</evidence>
<dbReference type="EMBL" id="JAQQWP010000004">
    <property type="protein sequence ID" value="KAK8121435.1"/>
    <property type="molecule type" value="Genomic_DNA"/>
</dbReference>
<reference evidence="11 12" key="1">
    <citation type="submission" date="2023-01" db="EMBL/GenBank/DDBJ databases">
        <title>Analysis of 21 Apiospora genomes using comparative genomics revels a genus with tremendous synthesis potential of carbohydrate active enzymes and secondary metabolites.</title>
        <authorList>
            <person name="Sorensen T."/>
        </authorList>
    </citation>
    <scope>NUCLEOTIDE SEQUENCE [LARGE SCALE GENOMIC DNA]</scope>
    <source>
        <strain evidence="11 12">CBS 117206</strain>
    </source>
</reference>
<feature type="compositionally biased region" description="Polar residues" evidence="7">
    <location>
        <begin position="376"/>
        <end position="389"/>
    </location>
</feature>
<dbReference type="PANTHER" id="PTHR45681">
    <property type="entry name" value="POLYKETIDE SYNTHASE 44-RELATED"/>
    <property type="match status" value="1"/>
</dbReference>
<feature type="compositionally biased region" description="Low complexity" evidence="7">
    <location>
        <begin position="1778"/>
        <end position="1793"/>
    </location>
</feature>
<dbReference type="InterPro" id="IPR013120">
    <property type="entry name" value="FAR_NAD-bd"/>
</dbReference>
<dbReference type="Pfam" id="PF16073">
    <property type="entry name" value="SAT"/>
    <property type="match status" value="1"/>
</dbReference>
<feature type="region of interest" description="N-terminal hotdog fold" evidence="6">
    <location>
        <begin position="1316"/>
        <end position="1449"/>
    </location>
</feature>
<dbReference type="Gene3D" id="3.40.50.720">
    <property type="entry name" value="NAD(P)-binding Rossmann-like Domain"/>
    <property type="match status" value="1"/>
</dbReference>
<dbReference type="Pfam" id="PF18558">
    <property type="entry name" value="HTH_51"/>
    <property type="match status" value="1"/>
</dbReference>
<dbReference type="InterPro" id="IPR014043">
    <property type="entry name" value="Acyl_transferase_dom"/>
</dbReference>
<feature type="region of interest" description="Disordered" evidence="7">
    <location>
        <begin position="1672"/>
        <end position="1691"/>
    </location>
</feature>
<sequence length="2661" mass="290671">MPDRSTLLVFGPQAPSFKAEDFQKLRSVSDQDRYTSWISNIVAELPDFWGAFEDTFPQYSVIEGKRKLQDLHQWIVSGNIPNDVPQLPNLVLSPLVVMSQIVELLSNRYQEVDPGHSDARYCLARTKATVGFCTGIFGALAVSLSDSEDELLDYASRAIRIAMLVGGVVDSQEHRSPLGACRALSVAWKTAEIGEEMENVLKEYPECILVKAYVSVVYDDQRVTVTAPSSSITALQQRLRAVGGTSFEIGIRGSFHHPSYQDAVDVLAQYCDEHPVKLALPAISSLIRPVLFNPDSESTADFQSPVPLHKRVLQAILVDKSQWIQTLRHARDRWLSDEDCSVLTLGSERCIPRSMLAYLESRIIAKSLRNEAGLSSPDNLTAEPAQSNGLHPRKSDDIAIIGMAVKVAGADDTGDFWKLLSEAKSQHKEVPRERFNFDSNSWREQDPTRKWFANLVNNYDTFDHRFFKKSPREIASTDPQHRQMMQAAYQAVEQSGYFGRDPKDRDQSVGCFIGNCTGDYEANVACHQPNAFTAVGNLRSFTAGKISHYFGWVGPSMCIDTACSSSLVAIHQACQSLLTGECSAALAGGTNMITHPGWFQNLAAASFLSPTGQCKPFDAGADGYCRGEGVAAVYLKKMSAAIADGDQIFGVISGTAVTQNQNLTPIFVPSAPSLADLFEKVLSQAQIVADQIGYVEAHGTGTPVGDPAEYQSILSVLAGARRTKQVSLGSVKGLVGHTEGASGAISLLKSLMMLHHNEIPAQPSFEKLSPGIPASQDDKLFIATNSVPWVANDGQARSVLINNYGASGSNASMVVTESPTAATALRSQHSLQLMEAADCVLRLVAADDASLRRYCARLEKFLQQPTNTQTRYSLADLSFNLSRQCNPSLERHLSISCRSLTELKSRLKDPPQSYAPPPPRPVILSFGGQVSTHVGVDRAVYLACRIFRVHLDECDSVCRALGVSSIFPDIFSKDPGGGNDVVHLQTMLFSAQYACARTWIDCGIRPVAVVGHSFGELTALCISSALGLREALRMIIGRATAIRDHWADEKGAMLAVQGNKTDVDNILAEAARHGRLAGEQEAHSCTIACFNGPTSFTIAGSRASIDRLTVLIASDSRYSPLVKYKKLNVTNAFHCALVQDLDQHLHEVGQRLSFTKPSIHLELATESAKSINSALGPSYVANHMRNPVYFQQAVHRLSEQYPKAIWIEAGFNSTITDMASRALGAPMASHFQSVNMVNGNGLQQLTNISIRLWKEGLSQLVHWTHQRRQTYDYTTLLLPPYQFEQSRHWTELKSLPSPQATSLAASSATPGTAGPPRGLWSFLKWKDDHQRKAFFSINTESEEYESLVAGHVIAQTVPICPATVELDIVIEAVLSVCPGGAKGLQPQVHGMSNQAAICHNPTRRVCLDIEATDKERRVWDWKFTSHDRATGAQSTLHATGKVVLITPTDDAAMLEFSLLERLMTHQDCLDLLDKPGMTDDVIQSRSIYRTFSPVVDYGESFRGLRKLVGRSNRSAGRLTMKASKESWLDAHLGDCFCQTAGIWVNCVNENCDPGDMFIATGIEKWIRSPKETSRSTTGSWHVLANHHTVSRQTVLTDVFVYEPTSGDLVEVILGIRYHKVAKTSMSKLLLKLSSSELTTKLPKLRDCETTTIPATKGVSPSESAFNKFEVQGDTEARQNEPSNGTGASSVAKKIRPLLADMSGIDMEDISDDSQLVDMGIDSLMGMEVARELSSLFDMSFSIEDFLDVIDFRGLVNCVRGMLGAGTSDEDTMGESHPRSASPPGGSSGEPNTPLSSDGGSEEQRQEKTPFNEGSNELSLSIGVFHDAFEECKQVTGKYLADWACAGYASTVLPEMDRLCVALILEALEQMGCALGAVKSGDQLQRVSCTSDQQKLTDYLYSILEKSAGLVGQVGGASGLFRRTSVTAPSDPSHIIVDELLRKYPAQHCAIKLTYFTGTKLAQVLAGHCDGIKLIFGSPEGRELVAALYGDFVLNQVANAQMGNMLRSIAAKLLPHGSKSAAPLRIMEVGAGTGGTTQQMVKVLAELGIPVVYTFTDLAASFVAAARKRFKHYSFMEFRTHDIEKPLPGDVLGTQHVIIASNAIHATRNLVNSTKHLRQGLRPDGGFLMMMEMTHPMYWVDLIFGLFEGWWLFEDGREHAVADTSVWETVLHGAGYSAVDWTDDESPEAQLERVIVAFSSEPSLAPAYASALSSPKSPRYDYLNPPISEEPPREPMASDLASRKVAVDDYVRRYSQGFSAPQRLPVMAEVPDDSRQSTSVCVAVTGATGSLGAHIVAHLAGLSHVSRVICLNRRSTTARAELRQDEAFKTRGMCLEASSRAKIRVLDADTRVEALGLSIADYQDLVSSVTHIIHNAWPMTSKRALSGLEAQFRVMRNMVDLAHAVASRPGCRKDERITFQFVSSIAVVGHHPYKTGKTVVPEERVMIDSVLPNGYGDAKFVCERILDETLHKHPAFFRPMSVRPGQIAGSSVSGYWNPQEHLPFLIKSSQTLKAIPKFDGELSWTPVNDVAGTLCDLVLSPGAAHPIYHIDNPVRQLWQEMVPVLAQFLEVDRVIPLQEWLGQVRSFTGKPADNPAGQLVDFLEDNFVRMSCGGLLLDTSKACKDSATLAAVGPLSTDVVQSFPILKAMVGPPSSAVDWSEA</sequence>
<dbReference type="PANTHER" id="PTHR45681:SF6">
    <property type="entry name" value="POLYKETIDE SYNTHASE 37"/>
    <property type="match status" value="1"/>
</dbReference>
<dbReference type="Pfam" id="PF08242">
    <property type="entry name" value="Methyltransf_12"/>
    <property type="match status" value="1"/>
</dbReference>
<dbReference type="GO" id="GO:0004315">
    <property type="term" value="F:3-oxoacyl-[acyl-carrier-protein] synthase activity"/>
    <property type="evidence" value="ECO:0007669"/>
    <property type="project" value="InterPro"/>
</dbReference>
<dbReference type="InterPro" id="IPR049900">
    <property type="entry name" value="PKS_mFAS_DH"/>
</dbReference>
<keyword evidence="2" id="KW-0597">Phosphoprotein</keyword>
<dbReference type="Pfam" id="PF07993">
    <property type="entry name" value="NAD_binding_4"/>
    <property type="match status" value="1"/>
</dbReference>
<dbReference type="Proteomes" id="UP001392437">
    <property type="component" value="Unassembled WGS sequence"/>
</dbReference>
<evidence type="ECO:0000256" key="5">
    <source>
        <dbReference type="ARBA" id="ARBA00023315"/>
    </source>
</evidence>
<evidence type="ECO:0000256" key="3">
    <source>
        <dbReference type="ARBA" id="ARBA00022679"/>
    </source>
</evidence>
<dbReference type="InterPro" id="IPR036736">
    <property type="entry name" value="ACP-like_sf"/>
</dbReference>
<name>A0AAW0R2E7_9PEZI</name>
<accession>A0AAW0R2E7</accession>
<feature type="active site" description="Proton acceptor; for dehydratase activity" evidence="6">
    <location>
        <position position="1351"/>
    </location>
</feature>
<feature type="active site" description="Proton donor; for dehydratase activity" evidence="6">
    <location>
        <position position="1534"/>
    </location>
</feature>
<dbReference type="InterPro" id="IPR013217">
    <property type="entry name" value="Methyltransf_12"/>
</dbReference>
<dbReference type="InterPro" id="IPR014031">
    <property type="entry name" value="Ketoacyl_synth_C"/>
</dbReference>
<keyword evidence="12" id="KW-1185">Reference proteome</keyword>
<dbReference type="Pfam" id="PF00109">
    <property type="entry name" value="ketoacyl-synt"/>
    <property type="match status" value="1"/>
</dbReference>
<dbReference type="InterPro" id="IPR006162">
    <property type="entry name" value="Ppantetheine_attach_site"/>
</dbReference>
<keyword evidence="1" id="KW-0596">Phosphopantetheine</keyword>
<keyword evidence="4" id="KW-0511">Multifunctional enzyme</keyword>
<evidence type="ECO:0000313" key="12">
    <source>
        <dbReference type="Proteomes" id="UP001392437"/>
    </source>
</evidence>
<dbReference type="InterPro" id="IPR001227">
    <property type="entry name" value="Ac_transferase_dom_sf"/>
</dbReference>
<evidence type="ECO:0000256" key="6">
    <source>
        <dbReference type="PROSITE-ProRule" id="PRU01363"/>
    </source>
</evidence>
<dbReference type="InterPro" id="IPR042104">
    <property type="entry name" value="PKS_dehydratase_sf"/>
</dbReference>
<evidence type="ECO:0000259" key="8">
    <source>
        <dbReference type="PROSITE" id="PS50075"/>
    </source>
</evidence>
<dbReference type="GO" id="GO:0044550">
    <property type="term" value="P:secondary metabolite biosynthetic process"/>
    <property type="evidence" value="ECO:0007669"/>
    <property type="project" value="UniProtKB-ARBA"/>
</dbReference>
<dbReference type="InterPro" id="IPR016039">
    <property type="entry name" value="Thiolase-like"/>
</dbReference>
<dbReference type="Pfam" id="PF00698">
    <property type="entry name" value="Acyl_transf_1"/>
    <property type="match status" value="1"/>
</dbReference>
<dbReference type="InterPro" id="IPR018201">
    <property type="entry name" value="Ketoacyl_synth_AS"/>
</dbReference>
<dbReference type="Gene3D" id="3.10.129.110">
    <property type="entry name" value="Polyketide synthase dehydratase"/>
    <property type="match status" value="1"/>
</dbReference>
<dbReference type="Pfam" id="PF02801">
    <property type="entry name" value="Ketoacyl-synt_C"/>
    <property type="match status" value="1"/>
</dbReference>